<dbReference type="CDD" id="cd02440">
    <property type="entry name" value="AdoMet_MTases"/>
    <property type="match status" value="1"/>
</dbReference>
<sequence>MNLKHRSYQKELLDSDAIPFADIEQNMRELDVINALLGGHRITVKGFNLLRNGQQQLHVCEIGCGGGDNLQAIYKWCKKLNIQVAFTGIDIKEECIAYAKKNKTLPLCTEWICSDYRHVTFDAKPDIIFSSLFCHHFTNEELVQQLQWMQHQSAIGFFINDLQRHPLAYYSIKWLTQLFSKSYLVKNDAPLSVARGFIKKEWKKVFVQAHVPSYQIQWQWAFRYLITYRHE</sequence>
<evidence type="ECO:0000259" key="1">
    <source>
        <dbReference type="Pfam" id="PF13649"/>
    </source>
</evidence>
<keyword evidence="2" id="KW-0489">Methyltransferase</keyword>
<dbReference type="GO" id="GO:0032259">
    <property type="term" value="P:methylation"/>
    <property type="evidence" value="ECO:0007669"/>
    <property type="project" value="UniProtKB-KW"/>
</dbReference>
<dbReference type="RefSeq" id="WP_137260840.1">
    <property type="nucleotide sequence ID" value="NZ_SZQL01000003.1"/>
</dbReference>
<dbReference type="InterPro" id="IPR041698">
    <property type="entry name" value="Methyltransf_25"/>
</dbReference>
<dbReference type="InterPro" id="IPR029063">
    <property type="entry name" value="SAM-dependent_MTases_sf"/>
</dbReference>
<dbReference type="SUPFAM" id="SSF53335">
    <property type="entry name" value="S-adenosyl-L-methionine-dependent methyltransferases"/>
    <property type="match status" value="1"/>
</dbReference>
<dbReference type="Proteomes" id="UP000305848">
    <property type="component" value="Unassembled WGS sequence"/>
</dbReference>
<proteinExistence type="predicted"/>
<keyword evidence="3" id="KW-1185">Reference proteome</keyword>
<evidence type="ECO:0000313" key="3">
    <source>
        <dbReference type="Proteomes" id="UP000305848"/>
    </source>
</evidence>
<gene>
    <name evidence="2" type="ORF">FC093_06000</name>
</gene>
<reference evidence="2 3" key="1">
    <citation type="submission" date="2019-05" db="EMBL/GenBank/DDBJ databases">
        <title>Panacibacter sp. strain 17mud1-8 Genome sequencing and assembly.</title>
        <authorList>
            <person name="Chhetri G."/>
        </authorList>
    </citation>
    <scope>NUCLEOTIDE SEQUENCE [LARGE SCALE GENOMIC DNA]</scope>
    <source>
        <strain evidence="2 3">17mud1-8</strain>
    </source>
</reference>
<dbReference type="AlphaFoldDB" id="A0A4U3L576"/>
<accession>A0A4U3L576</accession>
<feature type="domain" description="Methyltransferase" evidence="1">
    <location>
        <begin position="59"/>
        <end position="148"/>
    </location>
</feature>
<dbReference type="GO" id="GO:0008168">
    <property type="term" value="F:methyltransferase activity"/>
    <property type="evidence" value="ECO:0007669"/>
    <property type="project" value="UniProtKB-KW"/>
</dbReference>
<dbReference type="EMBL" id="SZQL01000003">
    <property type="protein sequence ID" value="TKK70295.1"/>
    <property type="molecule type" value="Genomic_DNA"/>
</dbReference>
<dbReference type="Gene3D" id="3.40.50.150">
    <property type="entry name" value="Vaccinia Virus protein VP39"/>
    <property type="match status" value="1"/>
</dbReference>
<organism evidence="2 3">
    <name type="scientific">Ilyomonas limi</name>
    <dbReference type="NCBI Taxonomy" id="2575867"/>
    <lineage>
        <taxon>Bacteria</taxon>
        <taxon>Pseudomonadati</taxon>
        <taxon>Bacteroidota</taxon>
        <taxon>Chitinophagia</taxon>
        <taxon>Chitinophagales</taxon>
        <taxon>Chitinophagaceae</taxon>
        <taxon>Ilyomonas</taxon>
    </lineage>
</organism>
<name>A0A4U3L576_9BACT</name>
<dbReference type="OrthoDB" id="9800454at2"/>
<comment type="caution">
    <text evidence="2">The sequence shown here is derived from an EMBL/GenBank/DDBJ whole genome shotgun (WGS) entry which is preliminary data.</text>
</comment>
<dbReference type="Pfam" id="PF13649">
    <property type="entry name" value="Methyltransf_25"/>
    <property type="match status" value="1"/>
</dbReference>
<keyword evidence="2" id="KW-0808">Transferase</keyword>
<evidence type="ECO:0000313" key="2">
    <source>
        <dbReference type="EMBL" id="TKK70295.1"/>
    </source>
</evidence>
<protein>
    <submittedName>
        <fullName evidence="2">Methyltransferase domain-containing protein</fullName>
    </submittedName>
</protein>